<dbReference type="PANTHER" id="PTHR33529:SF2">
    <property type="entry name" value="LIPOPOLYSACCHARIDE EXPORT SYSTEM PERMEASE PROTEIN LPTG"/>
    <property type="match status" value="1"/>
</dbReference>
<organism evidence="7 8">
    <name type="scientific">Polaromonas aquatica</name>
    <dbReference type="NCBI Taxonomy" id="332657"/>
    <lineage>
        <taxon>Bacteria</taxon>
        <taxon>Pseudomonadati</taxon>
        <taxon>Pseudomonadota</taxon>
        <taxon>Betaproteobacteria</taxon>
        <taxon>Burkholderiales</taxon>
        <taxon>Comamonadaceae</taxon>
        <taxon>Polaromonas</taxon>
    </lineage>
</organism>
<feature type="transmembrane region" description="Helical" evidence="6">
    <location>
        <begin position="12"/>
        <end position="30"/>
    </location>
</feature>
<keyword evidence="2" id="KW-1003">Cell membrane</keyword>
<keyword evidence="4 6" id="KW-1133">Transmembrane helix</keyword>
<accession>A0ABW1TW95</accession>
<evidence type="ECO:0000256" key="3">
    <source>
        <dbReference type="ARBA" id="ARBA00022692"/>
    </source>
</evidence>
<gene>
    <name evidence="7" type="primary">lptG</name>
    <name evidence="7" type="ORF">ACFQND_05890</name>
</gene>
<keyword evidence="3 6" id="KW-0812">Transmembrane</keyword>
<feature type="transmembrane region" description="Helical" evidence="6">
    <location>
        <begin position="110"/>
        <end position="130"/>
    </location>
</feature>
<dbReference type="InterPro" id="IPR030923">
    <property type="entry name" value="LptG"/>
</dbReference>
<evidence type="ECO:0000256" key="5">
    <source>
        <dbReference type="ARBA" id="ARBA00023136"/>
    </source>
</evidence>
<comment type="caution">
    <text evidence="7">The sequence shown here is derived from an EMBL/GenBank/DDBJ whole genome shotgun (WGS) entry which is preliminary data.</text>
</comment>
<dbReference type="Pfam" id="PF03739">
    <property type="entry name" value="LptF_LptG"/>
    <property type="match status" value="1"/>
</dbReference>
<dbReference type="RefSeq" id="WP_371435725.1">
    <property type="nucleotide sequence ID" value="NZ_JBHSRS010000013.1"/>
</dbReference>
<dbReference type="NCBIfam" id="TIGR04408">
    <property type="entry name" value="LptG_lptG"/>
    <property type="match status" value="1"/>
</dbReference>
<feature type="transmembrane region" description="Helical" evidence="6">
    <location>
        <begin position="298"/>
        <end position="317"/>
    </location>
</feature>
<reference evidence="8" key="1">
    <citation type="journal article" date="2019" name="Int. J. Syst. Evol. Microbiol.">
        <title>The Global Catalogue of Microorganisms (GCM) 10K type strain sequencing project: providing services to taxonomists for standard genome sequencing and annotation.</title>
        <authorList>
            <consortium name="The Broad Institute Genomics Platform"/>
            <consortium name="The Broad Institute Genome Sequencing Center for Infectious Disease"/>
            <person name="Wu L."/>
            <person name="Ma J."/>
        </authorList>
    </citation>
    <scope>NUCLEOTIDE SEQUENCE [LARGE SCALE GENOMIC DNA]</scope>
    <source>
        <strain evidence="8">CCUG 39402</strain>
    </source>
</reference>
<feature type="transmembrane region" description="Helical" evidence="6">
    <location>
        <begin position="324"/>
        <end position="345"/>
    </location>
</feature>
<evidence type="ECO:0000256" key="4">
    <source>
        <dbReference type="ARBA" id="ARBA00022989"/>
    </source>
</evidence>
<evidence type="ECO:0000256" key="1">
    <source>
        <dbReference type="ARBA" id="ARBA00004651"/>
    </source>
</evidence>
<dbReference type="InterPro" id="IPR005495">
    <property type="entry name" value="LptG/LptF_permease"/>
</dbReference>
<evidence type="ECO:0000313" key="8">
    <source>
        <dbReference type="Proteomes" id="UP001596270"/>
    </source>
</evidence>
<feature type="transmembrane region" description="Helical" evidence="6">
    <location>
        <begin position="357"/>
        <end position="380"/>
    </location>
</feature>
<protein>
    <submittedName>
        <fullName evidence="7">LPS export ABC transporter permease LptG</fullName>
    </submittedName>
</protein>
<evidence type="ECO:0000256" key="6">
    <source>
        <dbReference type="SAM" id="Phobius"/>
    </source>
</evidence>
<name>A0ABW1TW95_9BURK</name>
<dbReference type="EMBL" id="JBHSRS010000013">
    <property type="protein sequence ID" value="MFC6280761.1"/>
    <property type="molecule type" value="Genomic_DNA"/>
</dbReference>
<feature type="transmembrane region" description="Helical" evidence="6">
    <location>
        <begin position="69"/>
        <end position="89"/>
    </location>
</feature>
<comment type="subcellular location">
    <subcellularLocation>
        <location evidence="1">Cell membrane</location>
        <topology evidence="1">Multi-pass membrane protein</topology>
    </subcellularLocation>
</comment>
<dbReference type="Proteomes" id="UP001596270">
    <property type="component" value="Unassembled WGS sequence"/>
</dbReference>
<sequence>MKTIRRLIYGEVLASIAMVALGFLALFFFFDLVDELQYLGKNNGLPTANDIYQIRHALLYVLLLVPNHLYELLPISVLIGTIFVMARLAQSSEYTILRTSGLDPWRALKLLLGLGASFVVLSFLVGDYLAPVSERAAQLLKARYQSAITVGQTGAWLKEKQAYNTYVANVKTLSTRNEMQGVQIFEFDNKGLVVSTTQAAVATFGEDDSWILANATRTEFDIPTGKALPPGPGKQAAGVTRNTLESFRWPTEITQEMVSVALLKPERMSTVDLFNYIRHLNANGQTAQRYEIEFWKKVFYPLSCLVMVILALPFAYLHFRSGGIATYVFAGVMIGISFFLLNNVFGYVGNLQKWQPWVAAATPGLLYMAISLGTFGWLVLRR</sequence>
<keyword evidence="8" id="KW-1185">Reference proteome</keyword>
<proteinExistence type="predicted"/>
<dbReference type="PANTHER" id="PTHR33529">
    <property type="entry name" value="SLR0882 PROTEIN-RELATED"/>
    <property type="match status" value="1"/>
</dbReference>
<keyword evidence="5 6" id="KW-0472">Membrane</keyword>
<evidence type="ECO:0000256" key="2">
    <source>
        <dbReference type="ARBA" id="ARBA00022475"/>
    </source>
</evidence>
<evidence type="ECO:0000313" key="7">
    <source>
        <dbReference type="EMBL" id="MFC6280761.1"/>
    </source>
</evidence>